<feature type="signal peptide" evidence="1">
    <location>
        <begin position="1"/>
        <end position="16"/>
    </location>
</feature>
<evidence type="ECO:0000313" key="2">
    <source>
        <dbReference type="Ensembl" id="ENSCCRP00020004461.1"/>
    </source>
</evidence>
<dbReference type="Proteomes" id="UP000694701">
    <property type="component" value="Unplaced"/>
</dbReference>
<protein>
    <submittedName>
        <fullName evidence="2">Interleukin 4</fullName>
    </submittedName>
</protein>
<sequence>MRTLMLLVLTIVAVTGLQTAKNKVLLEIKREVETVLKQSSSEILNQFVKDVIPSAGCSEENLCQAARVMMNTHLKYSRLHRRLFAFSEVSHVTIFILSFCVKNQCYVLILSE</sequence>
<keyword evidence="1" id="KW-0732">Signal</keyword>
<name>A0A8C2C1E4_CYPCA</name>
<reference evidence="2" key="1">
    <citation type="submission" date="2025-08" db="UniProtKB">
        <authorList>
            <consortium name="Ensembl"/>
        </authorList>
    </citation>
    <scope>IDENTIFICATION</scope>
</reference>
<proteinExistence type="predicted"/>
<feature type="chain" id="PRO_5034753035" evidence="1">
    <location>
        <begin position="17"/>
        <end position="112"/>
    </location>
</feature>
<dbReference type="Ensembl" id="ENSCCRT00020005079.1">
    <property type="protein sequence ID" value="ENSCCRP00020004461.1"/>
    <property type="gene ID" value="ENSCCRG00020002563.1"/>
</dbReference>
<dbReference type="AlphaFoldDB" id="A0A8C2C1E4"/>
<accession>A0A8C2C1E4</accession>
<organism evidence="2 3">
    <name type="scientific">Cyprinus carpio</name>
    <name type="common">Common carp</name>
    <dbReference type="NCBI Taxonomy" id="7962"/>
    <lineage>
        <taxon>Eukaryota</taxon>
        <taxon>Metazoa</taxon>
        <taxon>Chordata</taxon>
        <taxon>Craniata</taxon>
        <taxon>Vertebrata</taxon>
        <taxon>Euteleostomi</taxon>
        <taxon>Actinopterygii</taxon>
        <taxon>Neopterygii</taxon>
        <taxon>Teleostei</taxon>
        <taxon>Ostariophysi</taxon>
        <taxon>Cypriniformes</taxon>
        <taxon>Cyprinidae</taxon>
        <taxon>Cyprininae</taxon>
        <taxon>Cyprinus</taxon>
    </lineage>
</organism>
<evidence type="ECO:0000313" key="3">
    <source>
        <dbReference type="Proteomes" id="UP000694701"/>
    </source>
</evidence>
<evidence type="ECO:0000256" key="1">
    <source>
        <dbReference type="SAM" id="SignalP"/>
    </source>
</evidence>